<accession>A0AA41S5V8</accession>
<evidence type="ECO:0000313" key="9">
    <source>
        <dbReference type="Proteomes" id="UP001177140"/>
    </source>
</evidence>
<comment type="subunit">
    <text evidence="4">Component of the translation initiation factor 2B (eIF2B) complex which is a heterodecamer of two sets of five different subunits: alpha, beta, gamma, delta and epsilon. Subunits alpha, beta and delta comprise a regulatory subcomplex and subunits epsilon and gamma comprise a catalytic subcomplex. Within the complex, the hexameric regulatory complex resides at the center, with the two heterodimeric catalytic subcomplexes bound on opposite sides.</text>
</comment>
<dbReference type="PANTHER" id="PTHR45887">
    <property type="entry name" value="TRANSLATION INITIATION FACTOR EIF-2B SUBUNIT EPSILON"/>
    <property type="match status" value="1"/>
</dbReference>
<dbReference type="Gene3D" id="3.90.550.10">
    <property type="entry name" value="Spore Coat Polysaccharide Biosynthesis Protein SpsA, Chain A"/>
    <property type="match status" value="1"/>
</dbReference>
<protein>
    <recommendedName>
        <fullName evidence="10">Nucleotidyl transferase domain-containing protein</fullName>
    </recommendedName>
</protein>
<dbReference type="InterPro" id="IPR051956">
    <property type="entry name" value="eIF2B_epsilon"/>
</dbReference>
<dbReference type="GO" id="GO:0005085">
    <property type="term" value="F:guanyl-nucleotide exchange factor activity"/>
    <property type="evidence" value="ECO:0007669"/>
    <property type="project" value="TreeGrafter"/>
</dbReference>
<dbReference type="InterPro" id="IPR005835">
    <property type="entry name" value="NTP_transferase_dom"/>
</dbReference>
<feature type="domain" description="EIF2B subunit epsilon/gamma LbH" evidence="6">
    <location>
        <begin position="239"/>
        <end position="295"/>
    </location>
</feature>
<dbReference type="SUPFAM" id="SSF53448">
    <property type="entry name" value="Nucleotide-diphospho-sugar transferases"/>
    <property type="match status" value="1"/>
</dbReference>
<dbReference type="EMBL" id="JAJJMA010090989">
    <property type="protein sequence ID" value="MCL7029500.1"/>
    <property type="molecule type" value="Genomic_DNA"/>
</dbReference>
<evidence type="ECO:0000259" key="6">
    <source>
        <dbReference type="Pfam" id="PF25084"/>
    </source>
</evidence>
<dbReference type="AlphaFoldDB" id="A0AA41S5V8"/>
<gene>
    <name evidence="7" type="ORF">MKW94_023566</name>
    <name evidence="8" type="ORF">MKW94_026574</name>
</gene>
<comment type="subcellular location">
    <subcellularLocation>
        <location evidence="1">Cytoplasm</location>
        <location evidence="1">Cytosol</location>
    </subcellularLocation>
</comment>
<evidence type="ECO:0008006" key="10">
    <source>
        <dbReference type="Google" id="ProtNLM"/>
    </source>
</evidence>
<evidence type="ECO:0000313" key="8">
    <source>
        <dbReference type="EMBL" id="MCL7039990.1"/>
    </source>
</evidence>
<comment type="caution">
    <text evidence="7">The sequence shown here is derived from an EMBL/GenBank/DDBJ whole genome shotgun (WGS) entry which is preliminary data.</text>
</comment>
<dbReference type="Gene3D" id="2.160.10.10">
    <property type="entry name" value="Hexapeptide repeat proteins"/>
    <property type="match status" value="1"/>
</dbReference>
<dbReference type="Proteomes" id="UP001177140">
    <property type="component" value="Unassembled WGS sequence"/>
</dbReference>
<dbReference type="EMBL" id="JAJJMA010207247">
    <property type="protein sequence ID" value="MCL7039990.1"/>
    <property type="molecule type" value="Genomic_DNA"/>
</dbReference>
<dbReference type="InterPro" id="IPR056764">
    <property type="entry name" value="LbH_EIF2B3/5"/>
</dbReference>
<evidence type="ECO:0000256" key="3">
    <source>
        <dbReference type="ARBA" id="ARBA00022490"/>
    </source>
</evidence>
<feature type="domain" description="Nucleotidyl transferase" evidence="5">
    <location>
        <begin position="18"/>
        <end position="124"/>
    </location>
</feature>
<sequence length="300" mass="33605">MAKKKLNSQVATECPLQAVLLADGFDKKFQPITLEQPKVLLPLLNVPMIDYSLAWLESVGVEEDFVVCYWCMNVTLYMEISCLLMANMSLTQALLDHKERKEKDSIAIITMVIKKSKPSSLVMAIDPNTKELLCYEDKGLVLDNHVVKVHINKEDCYIHICSPEVLKLLSNDIMGYTIFTHEIHSSYAARVESLTRYDTVSKDIIQWRTYPLVPDIQSSGNCPIKLERQGVYKGLDIKLSSSARVGPFTLISNSVIGKGYCIGSNVSIEGSYIWDNVTIEDGWQLNDALICDGVIKTGAF</sequence>
<dbReference type="GO" id="GO:0003743">
    <property type="term" value="F:translation initiation factor activity"/>
    <property type="evidence" value="ECO:0007669"/>
    <property type="project" value="TreeGrafter"/>
</dbReference>
<organism evidence="7 9">
    <name type="scientific">Papaver nudicaule</name>
    <name type="common">Iceland poppy</name>
    <dbReference type="NCBI Taxonomy" id="74823"/>
    <lineage>
        <taxon>Eukaryota</taxon>
        <taxon>Viridiplantae</taxon>
        <taxon>Streptophyta</taxon>
        <taxon>Embryophyta</taxon>
        <taxon>Tracheophyta</taxon>
        <taxon>Spermatophyta</taxon>
        <taxon>Magnoliopsida</taxon>
        <taxon>Ranunculales</taxon>
        <taxon>Papaveraceae</taxon>
        <taxon>Papaveroideae</taxon>
        <taxon>Papaver</taxon>
    </lineage>
</organism>
<evidence type="ECO:0000256" key="1">
    <source>
        <dbReference type="ARBA" id="ARBA00004514"/>
    </source>
</evidence>
<dbReference type="GO" id="GO:0005851">
    <property type="term" value="C:eukaryotic translation initiation factor 2B complex"/>
    <property type="evidence" value="ECO:0007669"/>
    <property type="project" value="TreeGrafter"/>
</dbReference>
<dbReference type="PANTHER" id="PTHR45887:SF1">
    <property type="entry name" value="TRANSLATION INITIATION FACTOR EIF-2B SUBUNIT EPSILON"/>
    <property type="match status" value="1"/>
</dbReference>
<evidence type="ECO:0000259" key="5">
    <source>
        <dbReference type="Pfam" id="PF00483"/>
    </source>
</evidence>
<keyword evidence="3" id="KW-0963">Cytoplasm</keyword>
<evidence type="ECO:0000313" key="7">
    <source>
        <dbReference type="EMBL" id="MCL7029500.1"/>
    </source>
</evidence>
<proteinExistence type="inferred from homology"/>
<keyword evidence="9" id="KW-1185">Reference proteome</keyword>
<dbReference type="GO" id="GO:0031369">
    <property type="term" value="F:translation initiation factor binding"/>
    <property type="evidence" value="ECO:0007669"/>
    <property type="project" value="TreeGrafter"/>
</dbReference>
<reference evidence="7" key="1">
    <citation type="submission" date="2022-03" db="EMBL/GenBank/DDBJ databases">
        <title>A functionally conserved STORR gene fusion in Papaver species that diverged 16.8 million years ago.</title>
        <authorList>
            <person name="Catania T."/>
        </authorList>
    </citation>
    <scope>NUCLEOTIDE SEQUENCE</scope>
    <source>
        <strain evidence="7">S-191538</strain>
    </source>
</reference>
<dbReference type="Pfam" id="PF00483">
    <property type="entry name" value="NTP_transferase"/>
    <property type="match status" value="1"/>
</dbReference>
<evidence type="ECO:0000256" key="4">
    <source>
        <dbReference type="ARBA" id="ARBA00046432"/>
    </source>
</evidence>
<dbReference type="InterPro" id="IPR029044">
    <property type="entry name" value="Nucleotide-diphossugar_trans"/>
</dbReference>
<dbReference type="Pfam" id="PF25084">
    <property type="entry name" value="LbH_EIF2B"/>
    <property type="match status" value="1"/>
</dbReference>
<evidence type="ECO:0000256" key="2">
    <source>
        <dbReference type="ARBA" id="ARBA00007878"/>
    </source>
</evidence>
<comment type="similarity">
    <text evidence="2">Belongs to the eIF-2B gamma/epsilon subunits family.</text>
</comment>
<name>A0AA41S5V8_PAPNU</name>